<feature type="domain" description="NADH:flavin oxidoreductase/NADH oxidase N-terminal" evidence="1">
    <location>
        <begin position="79"/>
        <end position="415"/>
    </location>
</feature>
<dbReference type="Pfam" id="PF00724">
    <property type="entry name" value="Oxidored_FMN"/>
    <property type="match status" value="1"/>
</dbReference>
<reference evidence="2" key="1">
    <citation type="submission" date="2023-11" db="EMBL/GenBank/DDBJ databases">
        <authorList>
            <person name="De Vega J J."/>
            <person name="De Vega J J."/>
        </authorList>
    </citation>
    <scope>NUCLEOTIDE SEQUENCE</scope>
</reference>
<dbReference type="PANTHER" id="PTHR22893">
    <property type="entry name" value="NADH OXIDOREDUCTASE-RELATED"/>
    <property type="match status" value="1"/>
</dbReference>
<dbReference type="PANTHER" id="PTHR22893:SF91">
    <property type="entry name" value="NADPH DEHYDROGENASE 2-RELATED"/>
    <property type="match status" value="1"/>
</dbReference>
<dbReference type="InterPro" id="IPR045247">
    <property type="entry name" value="Oye-like"/>
</dbReference>
<sequence>MMAVVKYDSVPSSAYNCPTSGKLARFRNGWEINSLCLGNVPLWCCVQLTSEDPNKYAWKQERSSVPSSPLFNMSLPVPQLFQPVSVGEMQLKHRIVMAPLTRYSSDSDRVPLSLVKEYYVQRASQPGTLIISEAMFIDERAAGYPHAPGLWSEAHIAAWKEIVDAVHAQGSFIYMQLWAHGRAAQPATLGKNAHVSASDIPLSYRPADEIKPRPLSTTEIAEYLELYARAAKYAVEDAGFDGVEVHGANGYLIDQFTQDVSNVRSDEYGGSIENRTRFALEVIDAVVAAVGPKKTGFRISPWNNYQDMRMKDPKPTFSYLLEQIKARHPDLAFIHAVEPRSVGEDVLDDDTLSEDVSNDFIREIWASESRRLISAGGYKRDSAIRDGEKGELIAFGRLFIANPDLASRLMHDYPLNPYDRDTFYLDGVSDPKGFTDYPFYAPETQLP</sequence>
<dbReference type="EMBL" id="CAVNYO010000405">
    <property type="protein sequence ID" value="CAK5275252.1"/>
    <property type="molecule type" value="Genomic_DNA"/>
</dbReference>
<keyword evidence="3" id="KW-1185">Reference proteome</keyword>
<dbReference type="Proteomes" id="UP001295794">
    <property type="component" value="Unassembled WGS sequence"/>
</dbReference>
<proteinExistence type="predicted"/>
<gene>
    <name evidence="2" type="ORF">MYCIT1_LOCUS22905</name>
</gene>
<protein>
    <recommendedName>
        <fullName evidence="1">NADH:flavin oxidoreductase/NADH oxidase N-terminal domain-containing protein</fullName>
    </recommendedName>
</protein>
<dbReference type="GO" id="GO:0003959">
    <property type="term" value="F:NADPH dehydrogenase activity"/>
    <property type="evidence" value="ECO:0007669"/>
    <property type="project" value="TreeGrafter"/>
</dbReference>
<evidence type="ECO:0000259" key="1">
    <source>
        <dbReference type="Pfam" id="PF00724"/>
    </source>
</evidence>
<dbReference type="AlphaFoldDB" id="A0AAD2HJW3"/>
<comment type="caution">
    <text evidence="2">The sequence shown here is derived from an EMBL/GenBank/DDBJ whole genome shotgun (WGS) entry which is preliminary data.</text>
</comment>
<accession>A0AAD2HJW3</accession>
<organism evidence="2 3">
    <name type="scientific">Mycena citricolor</name>
    <dbReference type="NCBI Taxonomy" id="2018698"/>
    <lineage>
        <taxon>Eukaryota</taxon>
        <taxon>Fungi</taxon>
        <taxon>Dikarya</taxon>
        <taxon>Basidiomycota</taxon>
        <taxon>Agaricomycotina</taxon>
        <taxon>Agaricomycetes</taxon>
        <taxon>Agaricomycetidae</taxon>
        <taxon>Agaricales</taxon>
        <taxon>Marasmiineae</taxon>
        <taxon>Mycenaceae</taxon>
        <taxon>Mycena</taxon>
    </lineage>
</organism>
<dbReference type="FunFam" id="3.20.20.70:FF:000138">
    <property type="entry name" value="NADPH dehydrogenase 1"/>
    <property type="match status" value="1"/>
</dbReference>
<dbReference type="Gene3D" id="3.20.20.70">
    <property type="entry name" value="Aldolase class I"/>
    <property type="match status" value="1"/>
</dbReference>
<dbReference type="GO" id="GO:0010181">
    <property type="term" value="F:FMN binding"/>
    <property type="evidence" value="ECO:0007669"/>
    <property type="project" value="InterPro"/>
</dbReference>
<dbReference type="SUPFAM" id="SSF51395">
    <property type="entry name" value="FMN-linked oxidoreductases"/>
    <property type="match status" value="1"/>
</dbReference>
<dbReference type="InterPro" id="IPR001155">
    <property type="entry name" value="OxRdtase_FMN_N"/>
</dbReference>
<dbReference type="CDD" id="cd02933">
    <property type="entry name" value="OYE_like_FMN"/>
    <property type="match status" value="1"/>
</dbReference>
<name>A0AAD2HJW3_9AGAR</name>
<evidence type="ECO:0000313" key="3">
    <source>
        <dbReference type="Proteomes" id="UP001295794"/>
    </source>
</evidence>
<evidence type="ECO:0000313" key="2">
    <source>
        <dbReference type="EMBL" id="CAK5275252.1"/>
    </source>
</evidence>
<dbReference type="InterPro" id="IPR013785">
    <property type="entry name" value="Aldolase_TIM"/>
</dbReference>